<evidence type="ECO:0000256" key="3">
    <source>
        <dbReference type="ARBA" id="ARBA00023125"/>
    </source>
</evidence>
<keyword evidence="4" id="KW-0804">Transcription</keyword>
<dbReference type="GO" id="GO:0000976">
    <property type="term" value="F:transcription cis-regulatory region binding"/>
    <property type="evidence" value="ECO:0007669"/>
    <property type="project" value="TreeGrafter"/>
</dbReference>
<dbReference type="InterPro" id="IPR010982">
    <property type="entry name" value="Lambda_DNA-bd_dom_sf"/>
</dbReference>
<gene>
    <name evidence="6" type="ORF">UA45_16675</name>
</gene>
<keyword evidence="1" id="KW-0678">Repressor</keyword>
<comment type="caution">
    <text evidence="6">The sequence shown here is derived from an EMBL/GenBank/DDBJ whole genome shotgun (WGS) entry which is preliminary data.</text>
</comment>
<feature type="domain" description="HTH lacI-type" evidence="5">
    <location>
        <begin position="6"/>
        <end position="60"/>
    </location>
</feature>
<dbReference type="PANTHER" id="PTHR30146">
    <property type="entry name" value="LACI-RELATED TRANSCRIPTIONAL REPRESSOR"/>
    <property type="match status" value="1"/>
</dbReference>
<dbReference type="InterPro" id="IPR001761">
    <property type="entry name" value="Peripla_BP/Lac1_sug-bd_dom"/>
</dbReference>
<organism evidence="6 7">
    <name type="scientific">Morganella morganii</name>
    <name type="common">Proteus morganii</name>
    <dbReference type="NCBI Taxonomy" id="582"/>
    <lineage>
        <taxon>Bacteria</taxon>
        <taxon>Pseudomonadati</taxon>
        <taxon>Pseudomonadota</taxon>
        <taxon>Gammaproteobacteria</taxon>
        <taxon>Enterobacterales</taxon>
        <taxon>Morganellaceae</taxon>
        <taxon>Morganella</taxon>
    </lineage>
</organism>
<dbReference type="SMART" id="SM00354">
    <property type="entry name" value="HTH_LACI"/>
    <property type="match status" value="1"/>
</dbReference>
<evidence type="ECO:0000313" key="6">
    <source>
        <dbReference type="EMBL" id="KJF76791.1"/>
    </source>
</evidence>
<dbReference type="InterPro" id="IPR000843">
    <property type="entry name" value="HTH_LacI"/>
</dbReference>
<dbReference type="PANTHER" id="PTHR30146:SF148">
    <property type="entry name" value="HTH-TYPE TRANSCRIPTIONAL REPRESSOR PURR-RELATED"/>
    <property type="match status" value="1"/>
</dbReference>
<evidence type="ECO:0000256" key="1">
    <source>
        <dbReference type="ARBA" id="ARBA00022491"/>
    </source>
</evidence>
<evidence type="ECO:0000259" key="5">
    <source>
        <dbReference type="PROSITE" id="PS50932"/>
    </source>
</evidence>
<keyword evidence="3" id="KW-0238">DNA-binding</keyword>
<dbReference type="Gene3D" id="3.40.50.2300">
    <property type="match status" value="2"/>
</dbReference>
<dbReference type="SUPFAM" id="SSF53822">
    <property type="entry name" value="Periplasmic binding protein-like I"/>
    <property type="match status" value="1"/>
</dbReference>
<dbReference type="PROSITE" id="PS00356">
    <property type="entry name" value="HTH_LACI_1"/>
    <property type="match status" value="1"/>
</dbReference>
<dbReference type="Pfam" id="PF00532">
    <property type="entry name" value="Peripla_BP_1"/>
    <property type="match status" value="1"/>
</dbReference>
<dbReference type="NCBIfam" id="NF007449">
    <property type="entry name" value="PRK10014.1"/>
    <property type="match status" value="1"/>
</dbReference>
<protein>
    <submittedName>
        <fullName evidence="6">Transcriptional regulator</fullName>
    </submittedName>
</protein>
<proteinExistence type="predicted"/>
<dbReference type="GO" id="GO:0003700">
    <property type="term" value="F:DNA-binding transcription factor activity"/>
    <property type="evidence" value="ECO:0007669"/>
    <property type="project" value="TreeGrafter"/>
</dbReference>
<dbReference type="Gene3D" id="1.10.260.40">
    <property type="entry name" value="lambda repressor-like DNA-binding domains"/>
    <property type="match status" value="1"/>
</dbReference>
<dbReference type="CDD" id="cd01392">
    <property type="entry name" value="HTH_LacI"/>
    <property type="match status" value="1"/>
</dbReference>
<evidence type="ECO:0000256" key="2">
    <source>
        <dbReference type="ARBA" id="ARBA00023015"/>
    </source>
</evidence>
<dbReference type="InterPro" id="IPR028082">
    <property type="entry name" value="Peripla_BP_I"/>
</dbReference>
<dbReference type="PATRIC" id="fig|582.24.peg.5341"/>
<evidence type="ECO:0000313" key="7">
    <source>
        <dbReference type="Proteomes" id="UP000032582"/>
    </source>
</evidence>
<dbReference type="Pfam" id="PF00356">
    <property type="entry name" value="LacI"/>
    <property type="match status" value="1"/>
</dbReference>
<dbReference type="Proteomes" id="UP000032582">
    <property type="component" value="Unassembled WGS sequence"/>
</dbReference>
<dbReference type="AlphaFoldDB" id="A0A0D8L6M4"/>
<accession>A0A0D8L6M4</accession>
<keyword evidence="2" id="KW-0805">Transcription regulation</keyword>
<dbReference type="PROSITE" id="PS50932">
    <property type="entry name" value="HTH_LACI_2"/>
    <property type="match status" value="1"/>
</dbReference>
<dbReference type="SUPFAM" id="SSF47413">
    <property type="entry name" value="lambda repressor-like DNA-binding domains"/>
    <property type="match status" value="1"/>
</dbReference>
<evidence type="ECO:0000256" key="4">
    <source>
        <dbReference type="ARBA" id="ARBA00023163"/>
    </source>
</evidence>
<reference evidence="6 7" key="1">
    <citation type="submission" date="2015-02" db="EMBL/GenBank/DDBJ databases">
        <title>Whole genome shotgun sequencing of cultured foodborne pathogen.</title>
        <authorList>
            <person name="Timme R."/>
            <person name="Allard M.W."/>
            <person name="Strain E."/>
            <person name="Evans P.S."/>
            <person name="Brown E."/>
        </authorList>
    </citation>
    <scope>NUCLEOTIDE SEQUENCE [LARGE SCALE GENOMIC DNA]</scope>
    <source>
        <strain evidence="6 7">GCSL-TSO-24</strain>
    </source>
</reference>
<dbReference type="EMBL" id="JZSH01000250">
    <property type="protein sequence ID" value="KJF76791.1"/>
    <property type="molecule type" value="Genomic_DNA"/>
</dbReference>
<sequence>MNLRKVTIVDVAQQAGVSVTTVSLVLSGKGRISRKTADKVNAAIEELGYVRNQQAATLRDNISNVIGLIVKDITEPFYAEVAAGVSEYAETQGKQVFLTQCGNSAAGFARSLDSLIRYGVDGVIVGGGKFLTNDVVERVNHYQIPMVCAARASEFSGIDVVRPDNASAARMATEYLIKNGHRQIAYFGGESDSLTRAERVGGYCSTLVQYGLPFRTEWIVETDNKQQNIIRRVSEFMYQYPKVSAIVCHNTGTALGAYFAALSTGNTVRQGDNESYFTQEIALVGFDDIGSEALYDIPVAFITQPSRDVGRSAATRLLRRIGGDSSPPASVTLSPGFHSLTDNDIAAD</sequence>
<name>A0A0D8L6M4_MORMO</name>